<comment type="caution">
    <text evidence="1">The sequence shown here is derived from an EMBL/GenBank/DDBJ whole genome shotgun (WGS) entry which is preliminary data.</text>
</comment>
<accession>A0ABW4NXP6</accession>
<organism evidence="1 2">
    <name type="scientific">Rhodococcus gannanensis</name>
    <dbReference type="NCBI Taxonomy" id="1960308"/>
    <lineage>
        <taxon>Bacteria</taxon>
        <taxon>Bacillati</taxon>
        <taxon>Actinomycetota</taxon>
        <taxon>Actinomycetes</taxon>
        <taxon>Mycobacteriales</taxon>
        <taxon>Nocardiaceae</taxon>
        <taxon>Rhodococcus</taxon>
    </lineage>
</organism>
<keyword evidence="2" id="KW-1185">Reference proteome</keyword>
<evidence type="ECO:0000313" key="2">
    <source>
        <dbReference type="Proteomes" id="UP001597286"/>
    </source>
</evidence>
<sequence>MNFFEHRGALGLDDPGSVVVHGEDDCVRLGCDRDLHPVRAAVPDRVGDGVVEYQS</sequence>
<dbReference type="EMBL" id="JBHUFB010000002">
    <property type="protein sequence ID" value="MFD1810834.1"/>
    <property type="molecule type" value="Genomic_DNA"/>
</dbReference>
<dbReference type="RefSeq" id="WP_378483392.1">
    <property type="nucleotide sequence ID" value="NZ_JBHUFB010000002.1"/>
</dbReference>
<name>A0ABW4NXP6_9NOCA</name>
<gene>
    <name evidence="1" type="ORF">ACFSJG_01290</name>
</gene>
<protein>
    <submittedName>
        <fullName evidence="1">Uncharacterized protein</fullName>
    </submittedName>
</protein>
<reference evidence="2" key="1">
    <citation type="journal article" date="2019" name="Int. J. Syst. Evol. Microbiol.">
        <title>The Global Catalogue of Microorganisms (GCM) 10K type strain sequencing project: providing services to taxonomists for standard genome sequencing and annotation.</title>
        <authorList>
            <consortium name="The Broad Institute Genomics Platform"/>
            <consortium name="The Broad Institute Genome Sequencing Center for Infectious Disease"/>
            <person name="Wu L."/>
            <person name="Ma J."/>
        </authorList>
    </citation>
    <scope>NUCLEOTIDE SEQUENCE [LARGE SCALE GENOMIC DNA]</scope>
    <source>
        <strain evidence="2">DT72</strain>
    </source>
</reference>
<evidence type="ECO:0000313" key="1">
    <source>
        <dbReference type="EMBL" id="MFD1810834.1"/>
    </source>
</evidence>
<dbReference type="Proteomes" id="UP001597286">
    <property type="component" value="Unassembled WGS sequence"/>
</dbReference>
<proteinExistence type="predicted"/>